<proteinExistence type="predicted"/>
<feature type="chain" id="PRO_5038397475" description="SCP domain-containing protein" evidence="2">
    <location>
        <begin position="23"/>
        <end position="221"/>
    </location>
</feature>
<feature type="region of interest" description="Disordered" evidence="1">
    <location>
        <begin position="61"/>
        <end position="99"/>
    </location>
</feature>
<name>A0A235B7N0_9BACL</name>
<dbReference type="PANTHER" id="PTHR31157:SF1">
    <property type="entry name" value="SCP DOMAIN-CONTAINING PROTEIN"/>
    <property type="match status" value="1"/>
</dbReference>
<keyword evidence="5" id="KW-1185">Reference proteome</keyword>
<evidence type="ECO:0000259" key="3">
    <source>
        <dbReference type="Pfam" id="PF00188"/>
    </source>
</evidence>
<dbReference type="Gene3D" id="3.40.33.10">
    <property type="entry name" value="CAP"/>
    <property type="match status" value="1"/>
</dbReference>
<protein>
    <recommendedName>
        <fullName evidence="3">SCP domain-containing protein</fullName>
    </recommendedName>
</protein>
<sequence length="221" mass="24478">MRKIRYLTMTLVFALSLGIAGMAPLDAVHAESEASAVDRITSDSILENFVQWIFSEEKEVEEKHTEESVQPTPAVKHSPDSSGSSKSSSSDHKSIQPIEQKVVELVNQERSKRGLKPLKADAELSAVARDKSQDMAENHYFSHQSPTYGSPFDMMKDYGIQYRTAGENIAAGQTSAEQVVQGWMNSDGHRKNILNPEFTTIGVGYVKGGSYGHYWTQMFTG</sequence>
<comment type="caution">
    <text evidence="4">The sequence shown here is derived from an EMBL/GenBank/DDBJ whole genome shotgun (WGS) entry which is preliminary data.</text>
</comment>
<keyword evidence="2" id="KW-0732">Signal</keyword>
<evidence type="ECO:0000256" key="2">
    <source>
        <dbReference type="SAM" id="SignalP"/>
    </source>
</evidence>
<dbReference type="CDD" id="cd05379">
    <property type="entry name" value="CAP_bacterial"/>
    <property type="match status" value="1"/>
</dbReference>
<feature type="domain" description="SCP" evidence="3">
    <location>
        <begin position="103"/>
        <end position="219"/>
    </location>
</feature>
<dbReference type="OrthoDB" id="9783944at2"/>
<dbReference type="PANTHER" id="PTHR31157">
    <property type="entry name" value="SCP DOMAIN-CONTAINING PROTEIN"/>
    <property type="match status" value="1"/>
</dbReference>
<dbReference type="RefSeq" id="WP_094263618.1">
    <property type="nucleotide sequence ID" value="NZ_NOWF01000003.1"/>
</dbReference>
<dbReference type="AlphaFoldDB" id="A0A235B7N0"/>
<dbReference type="Proteomes" id="UP000215459">
    <property type="component" value="Unassembled WGS sequence"/>
</dbReference>
<evidence type="ECO:0000313" key="5">
    <source>
        <dbReference type="Proteomes" id="UP000215459"/>
    </source>
</evidence>
<evidence type="ECO:0000256" key="1">
    <source>
        <dbReference type="SAM" id="MobiDB-lite"/>
    </source>
</evidence>
<dbReference type="Pfam" id="PF00188">
    <property type="entry name" value="CAP"/>
    <property type="match status" value="1"/>
</dbReference>
<feature type="signal peptide" evidence="2">
    <location>
        <begin position="1"/>
        <end position="22"/>
    </location>
</feature>
<dbReference type="EMBL" id="NOWF01000003">
    <property type="protein sequence ID" value="OYD08313.1"/>
    <property type="molecule type" value="Genomic_DNA"/>
</dbReference>
<gene>
    <name evidence="4" type="ORF">CHM34_05550</name>
</gene>
<organism evidence="4 5">
    <name type="scientific">Paludifilum halophilum</name>
    <dbReference type="NCBI Taxonomy" id="1642702"/>
    <lineage>
        <taxon>Bacteria</taxon>
        <taxon>Bacillati</taxon>
        <taxon>Bacillota</taxon>
        <taxon>Bacilli</taxon>
        <taxon>Bacillales</taxon>
        <taxon>Thermoactinomycetaceae</taxon>
        <taxon>Paludifilum</taxon>
    </lineage>
</organism>
<dbReference type="InterPro" id="IPR035940">
    <property type="entry name" value="CAP_sf"/>
</dbReference>
<dbReference type="InterPro" id="IPR014044">
    <property type="entry name" value="CAP_dom"/>
</dbReference>
<accession>A0A235B7N0</accession>
<dbReference type="SUPFAM" id="SSF55797">
    <property type="entry name" value="PR-1-like"/>
    <property type="match status" value="1"/>
</dbReference>
<evidence type="ECO:0000313" key="4">
    <source>
        <dbReference type="EMBL" id="OYD08313.1"/>
    </source>
</evidence>
<reference evidence="4 5" key="1">
    <citation type="submission" date="2017-07" db="EMBL/GenBank/DDBJ databases">
        <title>The genome sequence of Paludifilum halophilum highlights mechanisms for microbial adaptation to high salt environemnts.</title>
        <authorList>
            <person name="Belbahri L."/>
        </authorList>
    </citation>
    <scope>NUCLEOTIDE SEQUENCE [LARGE SCALE GENOMIC DNA]</scope>
    <source>
        <strain evidence="4 5">DSM 102817</strain>
    </source>
</reference>
<dbReference type="NCBIfam" id="TIGR02909">
    <property type="entry name" value="spore_YkwD"/>
    <property type="match status" value="1"/>
</dbReference>
<dbReference type="InterPro" id="IPR014258">
    <property type="entry name" value="CAP_domain_YkwD-like"/>
</dbReference>